<name>A0AA91EZ04_RHILI</name>
<evidence type="ECO:0000313" key="1">
    <source>
        <dbReference type="EMBL" id="OBQ58431.1"/>
    </source>
</evidence>
<dbReference type="Proteomes" id="UP000093737">
    <property type="component" value="Unassembled WGS sequence"/>
</dbReference>
<accession>A0AA91EZ04</accession>
<evidence type="ECO:0000313" key="2">
    <source>
        <dbReference type="Proteomes" id="UP000093737"/>
    </source>
</evidence>
<comment type="caution">
    <text evidence="1">The sequence shown here is derived from an EMBL/GenBank/DDBJ whole genome shotgun (WGS) entry which is preliminary data.</text>
</comment>
<protein>
    <submittedName>
        <fullName evidence="1">Uncharacterized protein</fullName>
    </submittedName>
</protein>
<sequence>MRSAASAKSIIMIAFFLTMPIRRMMPISAMIENSMLNRVSANKTPTPALRGHPPRSRHRPLVGAFYMRINRPPSTASSMPVM</sequence>
<reference evidence="1 2" key="1">
    <citation type="submission" date="2016-05" db="EMBL/GenBank/DDBJ databases">
        <authorList>
            <person name="Ramsay J.P."/>
        </authorList>
    </citation>
    <scope>NUCLEOTIDE SEQUENCE [LARGE SCALE GENOMIC DNA]</scope>
    <source>
        <strain evidence="1 2">NZP2042</strain>
    </source>
</reference>
<organism evidence="1 2">
    <name type="scientific">Rhizobium loti</name>
    <name type="common">Mesorhizobium loti</name>
    <dbReference type="NCBI Taxonomy" id="381"/>
    <lineage>
        <taxon>Bacteria</taxon>
        <taxon>Pseudomonadati</taxon>
        <taxon>Pseudomonadota</taxon>
        <taxon>Alphaproteobacteria</taxon>
        <taxon>Hyphomicrobiales</taxon>
        <taxon>Phyllobacteriaceae</taxon>
        <taxon>Mesorhizobium</taxon>
    </lineage>
</organism>
<dbReference type="AlphaFoldDB" id="A0AA91EZ04"/>
<gene>
    <name evidence="1" type="ORF">A8145_26870</name>
</gene>
<dbReference type="EMBL" id="LYTK01000024">
    <property type="protein sequence ID" value="OBQ58431.1"/>
    <property type="molecule type" value="Genomic_DNA"/>
</dbReference>
<proteinExistence type="predicted"/>